<evidence type="ECO:0000256" key="1">
    <source>
        <dbReference type="SAM" id="SignalP"/>
    </source>
</evidence>
<dbReference type="GO" id="GO:0030667">
    <property type="term" value="C:secretory granule membrane"/>
    <property type="evidence" value="ECO:0007669"/>
    <property type="project" value="TreeGrafter"/>
</dbReference>
<dbReference type="CDD" id="cd09631">
    <property type="entry name" value="DOMON_DOH"/>
    <property type="match status" value="1"/>
</dbReference>
<dbReference type="InterPro" id="IPR045266">
    <property type="entry name" value="DOH_DOMON"/>
</dbReference>
<keyword evidence="4" id="KW-1185">Reference proteome</keyword>
<comment type="caution">
    <text evidence="3">The sequence shown here is derived from an EMBL/GenBank/DDBJ whole genome shotgun (WGS) entry which is preliminary data.</text>
</comment>
<dbReference type="PANTHER" id="PTHR10157:SF23">
    <property type="entry name" value="MOXD1 HOMOLOG 1"/>
    <property type="match status" value="1"/>
</dbReference>
<dbReference type="Pfam" id="PF03351">
    <property type="entry name" value="DOMON"/>
    <property type="match status" value="1"/>
</dbReference>
<name>A0A9D4BMJ5_DREPO</name>
<keyword evidence="1" id="KW-0732">Signal</keyword>
<dbReference type="PANTHER" id="PTHR10157">
    <property type="entry name" value="DOPAMINE BETA HYDROXYLASE RELATED"/>
    <property type="match status" value="1"/>
</dbReference>
<dbReference type="GO" id="GO:0004500">
    <property type="term" value="F:dopamine beta-monooxygenase activity"/>
    <property type="evidence" value="ECO:0007669"/>
    <property type="project" value="InterPro"/>
</dbReference>
<dbReference type="AlphaFoldDB" id="A0A9D4BMJ5"/>
<dbReference type="Proteomes" id="UP000828390">
    <property type="component" value="Unassembled WGS sequence"/>
</dbReference>
<gene>
    <name evidence="3" type="ORF">DPMN_068843</name>
</gene>
<accession>A0A9D4BMJ5</accession>
<dbReference type="GO" id="GO:0042420">
    <property type="term" value="P:dopamine catabolic process"/>
    <property type="evidence" value="ECO:0007669"/>
    <property type="project" value="TreeGrafter"/>
</dbReference>
<feature type="domain" description="DOMON" evidence="2">
    <location>
        <begin position="31"/>
        <end position="147"/>
    </location>
</feature>
<dbReference type="GO" id="GO:0005615">
    <property type="term" value="C:extracellular space"/>
    <property type="evidence" value="ECO:0007669"/>
    <property type="project" value="TreeGrafter"/>
</dbReference>
<dbReference type="EMBL" id="JAIWYP010000014">
    <property type="protein sequence ID" value="KAH3709381.1"/>
    <property type="molecule type" value="Genomic_DNA"/>
</dbReference>
<evidence type="ECO:0000313" key="4">
    <source>
        <dbReference type="Proteomes" id="UP000828390"/>
    </source>
</evidence>
<reference evidence="3" key="1">
    <citation type="journal article" date="2019" name="bioRxiv">
        <title>The Genome of the Zebra Mussel, Dreissena polymorpha: A Resource for Invasive Species Research.</title>
        <authorList>
            <person name="McCartney M.A."/>
            <person name="Auch B."/>
            <person name="Kono T."/>
            <person name="Mallez S."/>
            <person name="Zhang Y."/>
            <person name="Obille A."/>
            <person name="Becker A."/>
            <person name="Abrahante J.E."/>
            <person name="Garbe J."/>
            <person name="Badalamenti J.P."/>
            <person name="Herman A."/>
            <person name="Mangelson H."/>
            <person name="Liachko I."/>
            <person name="Sullivan S."/>
            <person name="Sone E.D."/>
            <person name="Koren S."/>
            <person name="Silverstein K.A.T."/>
            <person name="Beckman K.B."/>
            <person name="Gohl D.M."/>
        </authorList>
    </citation>
    <scope>NUCLEOTIDE SEQUENCE</scope>
    <source>
        <strain evidence="3">Duluth1</strain>
        <tissue evidence="3">Whole animal</tissue>
    </source>
</reference>
<dbReference type="InterPro" id="IPR005018">
    <property type="entry name" value="DOMON_domain"/>
</dbReference>
<dbReference type="SUPFAM" id="SSF49344">
    <property type="entry name" value="CBD9-like"/>
    <property type="match status" value="1"/>
</dbReference>
<dbReference type="PROSITE" id="PS50836">
    <property type="entry name" value="DOMON"/>
    <property type="match status" value="1"/>
</dbReference>
<evidence type="ECO:0000259" key="2">
    <source>
        <dbReference type="PROSITE" id="PS50836"/>
    </source>
</evidence>
<sequence length="184" mass="20497">MLFFLYLLFMVSMTSSHDPTETFPHKATLDPNYHIFWKTNQSSITFEAHVAAHGYVGFGLTANASGAMYPGDVVMGYVSNGQSYFGDYHTDRHGQPIRDGSQDWTLLLATEDNEGTIMKFSRALHTRDKPDDIDINSGISHVIWSYSREDPIAPTNYTYHRALRGSMDLELVSGGGTPVGRALL</sequence>
<feature type="signal peptide" evidence="1">
    <location>
        <begin position="1"/>
        <end position="16"/>
    </location>
</feature>
<reference evidence="3" key="2">
    <citation type="submission" date="2020-11" db="EMBL/GenBank/DDBJ databases">
        <authorList>
            <person name="McCartney M.A."/>
            <person name="Auch B."/>
            <person name="Kono T."/>
            <person name="Mallez S."/>
            <person name="Becker A."/>
            <person name="Gohl D.M."/>
            <person name="Silverstein K.A.T."/>
            <person name="Koren S."/>
            <person name="Bechman K.B."/>
            <person name="Herman A."/>
            <person name="Abrahante J.E."/>
            <person name="Garbe J."/>
        </authorList>
    </citation>
    <scope>NUCLEOTIDE SEQUENCE</scope>
    <source>
        <strain evidence="3">Duluth1</strain>
        <tissue evidence="3">Whole animal</tissue>
    </source>
</reference>
<dbReference type="GO" id="GO:0042421">
    <property type="term" value="P:norepinephrine biosynthetic process"/>
    <property type="evidence" value="ECO:0007669"/>
    <property type="project" value="TreeGrafter"/>
</dbReference>
<dbReference type="OrthoDB" id="6148601at2759"/>
<protein>
    <recommendedName>
        <fullName evidence="2">DOMON domain-containing protein</fullName>
    </recommendedName>
</protein>
<feature type="chain" id="PRO_5038779822" description="DOMON domain-containing protein" evidence="1">
    <location>
        <begin position="17"/>
        <end position="184"/>
    </location>
</feature>
<organism evidence="3 4">
    <name type="scientific">Dreissena polymorpha</name>
    <name type="common">Zebra mussel</name>
    <name type="synonym">Mytilus polymorpha</name>
    <dbReference type="NCBI Taxonomy" id="45954"/>
    <lineage>
        <taxon>Eukaryota</taxon>
        <taxon>Metazoa</taxon>
        <taxon>Spiralia</taxon>
        <taxon>Lophotrochozoa</taxon>
        <taxon>Mollusca</taxon>
        <taxon>Bivalvia</taxon>
        <taxon>Autobranchia</taxon>
        <taxon>Heteroconchia</taxon>
        <taxon>Euheterodonta</taxon>
        <taxon>Imparidentia</taxon>
        <taxon>Neoheterodontei</taxon>
        <taxon>Myida</taxon>
        <taxon>Dreissenoidea</taxon>
        <taxon>Dreissenidae</taxon>
        <taxon>Dreissena</taxon>
    </lineage>
</organism>
<evidence type="ECO:0000313" key="3">
    <source>
        <dbReference type="EMBL" id="KAH3709381.1"/>
    </source>
</evidence>
<dbReference type="GO" id="GO:0005507">
    <property type="term" value="F:copper ion binding"/>
    <property type="evidence" value="ECO:0007669"/>
    <property type="project" value="TreeGrafter"/>
</dbReference>
<proteinExistence type="predicted"/>
<dbReference type="SMART" id="SM00664">
    <property type="entry name" value="DoH"/>
    <property type="match status" value="1"/>
</dbReference>
<dbReference type="InterPro" id="IPR000945">
    <property type="entry name" value="DBH-like"/>
</dbReference>
<dbReference type="GO" id="GO:0006589">
    <property type="term" value="P:octopamine biosynthetic process"/>
    <property type="evidence" value="ECO:0007669"/>
    <property type="project" value="TreeGrafter"/>
</dbReference>